<evidence type="ECO:0000256" key="12">
    <source>
        <dbReference type="RuleBase" id="RU000679"/>
    </source>
</evidence>
<gene>
    <name evidence="14" type="ORF">CINC_LOCUS8778</name>
</gene>
<evidence type="ECO:0000256" key="7">
    <source>
        <dbReference type="ARBA" id="ARBA00023053"/>
    </source>
</evidence>
<evidence type="ECO:0000256" key="5">
    <source>
        <dbReference type="ARBA" id="ARBA00022692"/>
    </source>
</evidence>
<dbReference type="PANTHER" id="PTHR11690:SF240">
    <property type="entry name" value="PICKPOCKET 25-RELATED"/>
    <property type="match status" value="1"/>
</dbReference>
<comment type="similarity">
    <text evidence="2 12">Belongs to the amiloride-sensitive sodium channel (TC 1.A.6) family.</text>
</comment>
<reference evidence="14" key="1">
    <citation type="submission" date="2021-12" db="EMBL/GenBank/DDBJ databases">
        <authorList>
            <person name="King R."/>
        </authorList>
    </citation>
    <scope>NUCLEOTIDE SEQUENCE</scope>
</reference>
<dbReference type="OrthoDB" id="5874059at2759"/>
<sequence length="376" mass="43671">MAKRKRKQRGRPTAIFSCLTRTKSTIESIRGSIASAYSIYVGFCQETTLHGLKHTVEKKLHWFERYNKEPVVVSMQRDYRSWWTTFPAVTACFLERVHPDKAREVIQTIWNVTEESDAEKYQYYYEFVELIADVSFRDNLQNFWKYQADDTVKGIDLLQLAMSVHPEPLLEVLLSKSDYEIAEWYRSPRQLVMTEVGICQTFNSAYAQFQDVLQDTWRPHELLQCHYHSGQCFVRIDSKNRAVRYFIHSPYEIPTAISNPTGEVAPDVELIVDFKAVEIQASASVKNLRTEQRRCKYPDEWISDSIRAYSFSLCQMHCRSRMAAMFCGCRPYFHVKGGEVIRFIIIIIIIIIPLPLSQLLLFGVGAACLLLPHVPI</sequence>
<evidence type="ECO:0000256" key="2">
    <source>
        <dbReference type="ARBA" id="ARBA00007193"/>
    </source>
</evidence>
<evidence type="ECO:0000256" key="10">
    <source>
        <dbReference type="ARBA" id="ARBA00023201"/>
    </source>
</evidence>
<dbReference type="PANTHER" id="PTHR11690">
    <property type="entry name" value="AMILORIDE-SENSITIVE SODIUM CHANNEL-RELATED"/>
    <property type="match status" value="1"/>
</dbReference>
<evidence type="ECO:0000256" key="4">
    <source>
        <dbReference type="ARBA" id="ARBA00022461"/>
    </source>
</evidence>
<evidence type="ECO:0000256" key="3">
    <source>
        <dbReference type="ARBA" id="ARBA00022448"/>
    </source>
</evidence>
<dbReference type="EMBL" id="LR824031">
    <property type="protein sequence ID" value="CAD0206486.1"/>
    <property type="molecule type" value="Genomic_DNA"/>
</dbReference>
<dbReference type="Proteomes" id="UP001154114">
    <property type="component" value="Chromosome 28"/>
</dbReference>
<keyword evidence="10 12" id="KW-0739">Sodium transport</keyword>
<evidence type="ECO:0000256" key="13">
    <source>
        <dbReference type="SAM" id="Phobius"/>
    </source>
</evidence>
<keyword evidence="8 12" id="KW-0406">Ion transport</keyword>
<accession>A0A9N8L0R8</accession>
<evidence type="ECO:0000256" key="11">
    <source>
        <dbReference type="ARBA" id="ARBA00023303"/>
    </source>
</evidence>
<dbReference type="GO" id="GO:0005886">
    <property type="term" value="C:plasma membrane"/>
    <property type="evidence" value="ECO:0007669"/>
    <property type="project" value="TreeGrafter"/>
</dbReference>
<keyword evidence="3 12" id="KW-0813">Transport</keyword>
<keyword evidence="9 13" id="KW-0472">Membrane</keyword>
<name>A0A9N8L0R8_CHRIL</name>
<protein>
    <submittedName>
        <fullName evidence="14">Uncharacterized protein</fullName>
    </submittedName>
</protein>
<keyword evidence="11 12" id="KW-0407">Ion channel</keyword>
<dbReference type="InterPro" id="IPR001873">
    <property type="entry name" value="ENaC"/>
</dbReference>
<evidence type="ECO:0000256" key="1">
    <source>
        <dbReference type="ARBA" id="ARBA00004141"/>
    </source>
</evidence>
<organism evidence="14 15">
    <name type="scientific">Chrysodeixis includens</name>
    <name type="common">Soybean looper</name>
    <name type="synonym">Pseudoplusia includens</name>
    <dbReference type="NCBI Taxonomy" id="689277"/>
    <lineage>
        <taxon>Eukaryota</taxon>
        <taxon>Metazoa</taxon>
        <taxon>Ecdysozoa</taxon>
        <taxon>Arthropoda</taxon>
        <taxon>Hexapoda</taxon>
        <taxon>Insecta</taxon>
        <taxon>Pterygota</taxon>
        <taxon>Neoptera</taxon>
        <taxon>Endopterygota</taxon>
        <taxon>Lepidoptera</taxon>
        <taxon>Glossata</taxon>
        <taxon>Ditrysia</taxon>
        <taxon>Noctuoidea</taxon>
        <taxon>Noctuidae</taxon>
        <taxon>Plusiinae</taxon>
        <taxon>Chrysodeixis</taxon>
    </lineage>
</organism>
<keyword evidence="6 13" id="KW-1133">Transmembrane helix</keyword>
<dbReference type="Pfam" id="PF00858">
    <property type="entry name" value="ASC"/>
    <property type="match status" value="1"/>
</dbReference>
<evidence type="ECO:0000313" key="15">
    <source>
        <dbReference type="Proteomes" id="UP001154114"/>
    </source>
</evidence>
<keyword evidence="5 12" id="KW-0812">Transmembrane</keyword>
<keyword evidence="7" id="KW-0915">Sodium</keyword>
<keyword evidence="15" id="KW-1185">Reference proteome</keyword>
<evidence type="ECO:0000256" key="9">
    <source>
        <dbReference type="ARBA" id="ARBA00023136"/>
    </source>
</evidence>
<evidence type="ECO:0000256" key="8">
    <source>
        <dbReference type="ARBA" id="ARBA00023065"/>
    </source>
</evidence>
<proteinExistence type="inferred from homology"/>
<dbReference type="GO" id="GO:0015280">
    <property type="term" value="F:ligand-gated sodium channel activity"/>
    <property type="evidence" value="ECO:0007669"/>
    <property type="project" value="TreeGrafter"/>
</dbReference>
<dbReference type="AlphaFoldDB" id="A0A9N8L0R8"/>
<evidence type="ECO:0000256" key="6">
    <source>
        <dbReference type="ARBA" id="ARBA00022989"/>
    </source>
</evidence>
<evidence type="ECO:0000313" key="14">
    <source>
        <dbReference type="EMBL" id="CAD0206486.1"/>
    </source>
</evidence>
<keyword evidence="4 12" id="KW-0894">Sodium channel</keyword>
<feature type="transmembrane region" description="Helical" evidence="13">
    <location>
        <begin position="340"/>
        <end position="372"/>
    </location>
</feature>
<comment type="subcellular location">
    <subcellularLocation>
        <location evidence="1">Membrane</location>
        <topology evidence="1">Multi-pass membrane protein</topology>
    </subcellularLocation>
</comment>